<protein>
    <submittedName>
        <fullName evidence="3">Uncharacterized protein</fullName>
    </submittedName>
</protein>
<evidence type="ECO:0000256" key="1">
    <source>
        <dbReference type="SAM" id="Coils"/>
    </source>
</evidence>
<gene>
    <name evidence="3" type="ORF">CBR_g4368</name>
</gene>
<accession>A0A388KHT1</accession>
<proteinExistence type="predicted"/>
<feature type="region of interest" description="Disordered" evidence="2">
    <location>
        <begin position="379"/>
        <end position="415"/>
    </location>
</feature>
<sequence length="415" mass="47387">MQILDKCNDFVSKAQQKEREELEAKERERRKREKDEEAEQRRKEREELEDKMGKRLESKLAPIYDVIMGKGLDKASSSSVNDEVCRLRRENEELRSKHGAKEQLPPTDLVERLQRENHDLKRLEADLKQKMEGDLAALHWEIRGLKECRENLGRSELAKQIDDLRAEMEVLRKRNEETEEVAQLWRNEALRPGNKRGSINVSTPASEGQDLTRSRLGISDEAGRLRAELSEIKERRRCDQTKVDMLKERGAEAEAKRMQAEAELARLQKKMSDLTTGMAVCSMPSGLGTNLKERMEEAAKIGFRTGRKGLKMTCGRLPRPEGSMRKANDKFVFLQEERKRLRALKKGGVEPLCREAGIPYQNMEVSVEELAQLNMKKAFGNDDVAEKETGTAGRGNGVLEDSDEVSVEEVSSYST</sequence>
<name>A0A388KHT1_CHABU</name>
<feature type="region of interest" description="Disordered" evidence="2">
    <location>
        <begin position="15"/>
        <end position="54"/>
    </location>
</feature>
<comment type="caution">
    <text evidence="3">The sequence shown here is derived from an EMBL/GenBank/DDBJ whole genome shotgun (WGS) entry which is preliminary data.</text>
</comment>
<keyword evidence="1" id="KW-0175">Coiled coil</keyword>
<feature type="coiled-coil region" evidence="1">
    <location>
        <begin position="110"/>
        <end position="188"/>
    </location>
</feature>
<organism evidence="3 4">
    <name type="scientific">Chara braunii</name>
    <name type="common">Braun's stonewort</name>
    <dbReference type="NCBI Taxonomy" id="69332"/>
    <lineage>
        <taxon>Eukaryota</taxon>
        <taxon>Viridiplantae</taxon>
        <taxon>Streptophyta</taxon>
        <taxon>Charophyceae</taxon>
        <taxon>Charales</taxon>
        <taxon>Characeae</taxon>
        <taxon>Chara</taxon>
    </lineage>
</organism>
<dbReference type="Gramene" id="GBG69533">
    <property type="protein sequence ID" value="GBG69533"/>
    <property type="gene ID" value="CBR_g4368"/>
</dbReference>
<dbReference type="Proteomes" id="UP000265515">
    <property type="component" value="Unassembled WGS sequence"/>
</dbReference>
<evidence type="ECO:0000256" key="2">
    <source>
        <dbReference type="SAM" id="MobiDB-lite"/>
    </source>
</evidence>
<feature type="coiled-coil region" evidence="1">
    <location>
        <begin position="243"/>
        <end position="277"/>
    </location>
</feature>
<reference evidence="3 4" key="1">
    <citation type="journal article" date="2018" name="Cell">
        <title>The Chara Genome: Secondary Complexity and Implications for Plant Terrestrialization.</title>
        <authorList>
            <person name="Nishiyama T."/>
            <person name="Sakayama H."/>
            <person name="Vries J.D."/>
            <person name="Buschmann H."/>
            <person name="Saint-Marcoux D."/>
            <person name="Ullrich K.K."/>
            <person name="Haas F.B."/>
            <person name="Vanderstraeten L."/>
            <person name="Becker D."/>
            <person name="Lang D."/>
            <person name="Vosolsobe S."/>
            <person name="Rombauts S."/>
            <person name="Wilhelmsson P.K.I."/>
            <person name="Janitza P."/>
            <person name="Kern R."/>
            <person name="Heyl A."/>
            <person name="Rumpler F."/>
            <person name="Villalobos L.I.A.C."/>
            <person name="Clay J.M."/>
            <person name="Skokan R."/>
            <person name="Toyoda A."/>
            <person name="Suzuki Y."/>
            <person name="Kagoshima H."/>
            <person name="Schijlen E."/>
            <person name="Tajeshwar N."/>
            <person name="Catarino B."/>
            <person name="Hetherington A.J."/>
            <person name="Saltykova A."/>
            <person name="Bonnot C."/>
            <person name="Breuninger H."/>
            <person name="Symeonidi A."/>
            <person name="Radhakrishnan G.V."/>
            <person name="Van Nieuwerburgh F."/>
            <person name="Deforce D."/>
            <person name="Chang C."/>
            <person name="Karol K.G."/>
            <person name="Hedrich R."/>
            <person name="Ulvskov P."/>
            <person name="Glockner G."/>
            <person name="Delwiche C.F."/>
            <person name="Petrasek J."/>
            <person name="Van de Peer Y."/>
            <person name="Friml J."/>
            <person name="Beilby M."/>
            <person name="Dolan L."/>
            <person name="Kohara Y."/>
            <person name="Sugano S."/>
            <person name="Fujiyama A."/>
            <person name="Delaux P.-M."/>
            <person name="Quint M."/>
            <person name="TheiBen G."/>
            <person name="Hagemann M."/>
            <person name="Harholt J."/>
            <person name="Dunand C."/>
            <person name="Zachgo S."/>
            <person name="Langdale J."/>
            <person name="Maumus F."/>
            <person name="Straeten D.V.D."/>
            <person name="Gould S.B."/>
            <person name="Rensing S.A."/>
        </authorList>
    </citation>
    <scope>NUCLEOTIDE SEQUENCE [LARGE SCALE GENOMIC DNA]</scope>
    <source>
        <strain evidence="3 4">S276</strain>
    </source>
</reference>
<dbReference type="EMBL" id="BFEA01000116">
    <property type="protein sequence ID" value="GBG69533.1"/>
    <property type="molecule type" value="Genomic_DNA"/>
</dbReference>
<feature type="region of interest" description="Disordered" evidence="2">
    <location>
        <begin position="90"/>
        <end position="109"/>
    </location>
</feature>
<evidence type="ECO:0000313" key="3">
    <source>
        <dbReference type="EMBL" id="GBG69533.1"/>
    </source>
</evidence>
<keyword evidence="4" id="KW-1185">Reference proteome</keyword>
<dbReference type="AlphaFoldDB" id="A0A388KHT1"/>
<feature type="compositionally biased region" description="Basic and acidic residues" evidence="2">
    <location>
        <begin position="90"/>
        <end position="101"/>
    </location>
</feature>
<evidence type="ECO:0000313" key="4">
    <source>
        <dbReference type="Proteomes" id="UP000265515"/>
    </source>
</evidence>